<keyword evidence="1" id="KW-0812">Transmembrane</keyword>
<feature type="transmembrane region" description="Helical" evidence="1">
    <location>
        <begin position="57"/>
        <end position="76"/>
    </location>
</feature>
<keyword evidence="1" id="KW-1133">Transmembrane helix</keyword>
<evidence type="ECO:0000313" key="2">
    <source>
        <dbReference type="EMBL" id="UVI39912.1"/>
    </source>
</evidence>
<dbReference type="Proteomes" id="UP001065265">
    <property type="component" value="Chromosome"/>
</dbReference>
<feature type="transmembrane region" description="Helical" evidence="1">
    <location>
        <begin position="32"/>
        <end position="50"/>
    </location>
</feature>
<gene>
    <name evidence="2" type="ORF">L1F33_02825</name>
</gene>
<proteinExistence type="predicted"/>
<evidence type="ECO:0000256" key="1">
    <source>
        <dbReference type="SAM" id="Phobius"/>
    </source>
</evidence>
<reference evidence="2" key="1">
    <citation type="submission" date="2022-02" db="EMBL/GenBank/DDBJ databases">
        <title>Qipengyuania spongiae sp. nov., isolated from marine sponge.</title>
        <authorList>
            <person name="Li Z."/>
            <person name="Zhang M."/>
        </authorList>
    </citation>
    <scope>NUCLEOTIDE SEQUENCE</scope>
    <source>
        <strain evidence="2">PHS-Z21</strain>
    </source>
</reference>
<keyword evidence="1" id="KW-0472">Membrane</keyword>
<dbReference type="RefSeq" id="WP_265559711.1">
    <property type="nucleotide sequence ID" value="NZ_CP092471.1"/>
</dbReference>
<evidence type="ECO:0000313" key="3">
    <source>
        <dbReference type="Proteomes" id="UP001065265"/>
    </source>
</evidence>
<dbReference type="EMBL" id="CP092471">
    <property type="protein sequence ID" value="UVI39912.1"/>
    <property type="molecule type" value="Genomic_DNA"/>
</dbReference>
<keyword evidence="3" id="KW-1185">Reference proteome</keyword>
<sequence>MTVIECSLIVSIMLSEGAQAQALGLDLELGLSMRSTVILALTLLVTTLTLGGGRVTIVQGVIHLVIFATFLFTTIVP</sequence>
<protein>
    <submittedName>
        <fullName evidence="2">Uncharacterized protein</fullName>
    </submittedName>
</protein>
<organism evidence="2 3">
    <name type="scientific">Qipengyuania spongiae</name>
    <dbReference type="NCBI Taxonomy" id="2909673"/>
    <lineage>
        <taxon>Bacteria</taxon>
        <taxon>Pseudomonadati</taxon>
        <taxon>Pseudomonadota</taxon>
        <taxon>Alphaproteobacteria</taxon>
        <taxon>Sphingomonadales</taxon>
        <taxon>Erythrobacteraceae</taxon>
        <taxon>Qipengyuania</taxon>
    </lineage>
</organism>
<accession>A0ABY5SZF7</accession>
<name>A0ABY5SZF7_9SPHN</name>